<organism evidence="2 3">
    <name type="scientific">Priestia flexa</name>
    <dbReference type="NCBI Taxonomy" id="86664"/>
    <lineage>
        <taxon>Bacteria</taxon>
        <taxon>Bacillati</taxon>
        <taxon>Bacillota</taxon>
        <taxon>Bacilli</taxon>
        <taxon>Bacillales</taxon>
        <taxon>Bacillaceae</taxon>
        <taxon>Priestia</taxon>
    </lineage>
</organism>
<name>A0ABU4JAE7_9BACI</name>
<evidence type="ECO:0000256" key="1">
    <source>
        <dbReference type="SAM" id="SignalP"/>
    </source>
</evidence>
<dbReference type="EMBL" id="JAWUZT010000072">
    <property type="protein sequence ID" value="MDW8517989.1"/>
    <property type="molecule type" value="Genomic_DNA"/>
</dbReference>
<dbReference type="Gene3D" id="3.40.50.12090">
    <property type="match status" value="2"/>
</dbReference>
<feature type="chain" id="PRO_5046786364" evidence="1">
    <location>
        <begin position="29"/>
        <end position="493"/>
    </location>
</feature>
<accession>A0ABU4JAE7</accession>
<protein>
    <submittedName>
        <fullName evidence="2">Cell wall-binding repeat-containing protein</fullName>
    </submittedName>
</protein>
<dbReference type="Proteomes" id="UP001284771">
    <property type="component" value="Unassembled WGS sequence"/>
</dbReference>
<feature type="signal peptide" evidence="1">
    <location>
        <begin position="1"/>
        <end position="28"/>
    </location>
</feature>
<dbReference type="RefSeq" id="WP_318757807.1">
    <property type="nucleotide sequence ID" value="NZ_JAWUZT010000072.1"/>
</dbReference>
<gene>
    <name evidence="2" type="ORF">RIB56_17915</name>
</gene>
<dbReference type="Pfam" id="PF04122">
    <property type="entry name" value="CW_binding_2"/>
    <property type="match status" value="3"/>
</dbReference>
<proteinExistence type="predicted"/>
<evidence type="ECO:0000313" key="3">
    <source>
        <dbReference type="Proteomes" id="UP001284771"/>
    </source>
</evidence>
<evidence type="ECO:0000313" key="2">
    <source>
        <dbReference type="EMBL" id="MDW8517989.1"/>
    </source>
</evidence>
<dbReference type="PANTHER" id="PTHR30032:SF8">
    <property type="entry name" value="GERMINATION-SPECIFIC N-ACETYLMURAMOYL-L-ALANINE AMIDASE"/>
    <property type="match status" value="1"/>
</dbReference>
<reference evidence="3" key="1">
    <citation type="submission" date="2023-07" db="EMBL/GenBank/DDBJ databases">
        <title>Draft genomic sequences of Priestia flexa CCM isolated from the soil of an abandoned mine contaminated by free cyanide in the high Andean zone of Tacna, Peru.</title>
        <authorList>
            <person name="Caceda Quiroz C.J."/>
            <person name="Maraza Chooque G.J."/>
            <person name="Fora Quispe G.L."/>
            <person name="Carpio Mamani M."/>
        </authorList>
    </citation>
    <scope>NUCLEOTIDE SEQUENCE [LARGE SCALE GENOMIC DNA]</scope>
    <source>
        <strain evidence="3">CCM</strain>
    </source>
</reference>
<keyword evidence="3" id="KW-1185">Reference proteome</keyword>
<dbReference type="PANTHER" id="PTHR30032">
    <property type="entry name" value="N-ACETYLMURAMOYL-L-ALANINE AMIDASE-RELATED"/>
    <property type="match status" value="1"/>
</dbReference>
<dbReference type="InterPro" id="IPR007253">
    <property type="entry name" value="Cell_wall-bd_2"/>
</dbReference>
<sequence length="493" mass="54626">MKKILVFIFIFILTLCCLNVLDTHATQAAENSYLRIEGKNRVLTSVQVSKRGWPNGLEDNEKAVIIARSDIPADALSAASLSGVKNIPILLVNPNYDSISSEVIGEIKRLGATKAYVLGSEKALSTRTIEYYLKYYGNVEIQRIAGTTRFETAEKINEVAGTSTKTKAILVNGDTIVDALSAASEAAINKTPIYLTKKDRLPVQLPNTVKEVIIYGSENVVSKEIISQLTKQNKRVTRVEGPDRYSTNVAALKASNIDFKNTILVRGTSVSQTNEEYPDAVTASGLANKLHARVVLTPPDNTNKTIKNYLSANRLPTYVLGASITLSNDVLQGYGYDALVTKSILSKESISQGQLPLVNVHMGTYYKDVISKLGDPNEIYGDNSSTPRMTYYYDSNSITVSFHDAEKLSRISINQKRIRLTEADLIEALGKWDRSRYDDDFPSAHYVGYYMGDYRLGAIIDTDSKKVTNLTMYLPGSYESFVYDTDFYNGESY</sequence>
<comment type="caution">
    <text evidence="2">The sequence shown here is derived from an EMBL/GenBank/DDBJ whole genome shotgun (WGS) entry which is preliminary data.</text>
</comment>
<dbReference type="InterPro" id="IPR051922">
    <property type="entry name" value="Bact_Sporulation_Assoc"/>
</dbReference>
<keyword evidence="1" id="KW-0732">Signal</keyword>